<dbReference type="AlphaFoldDB" id="A0A1G9X100"/>
<reference evidence="1 2" key="1">
    <citation type="submission" date="2016-10" db="EMBL/GenBank/DDBJ databases">
        <authorList>
            <person name="de Groot N.N."/>
        </authorList>
    </citation>
    <scope>NUCLEOTIDE SEQUENCE [LARGE SCALE GENOMIC DNA]</scope>
    <source>
        <strain evidence="1 2">DSM 16981</strain>
    </source>
</reference>
<evidence type="ECO:0000313" key="1">
    <source>
        <dbReference type="EMBL" id="SDM90073.1"/>
    </source>
</evidence>
<gene>
    <name evidence="1" type="ORF">SAMN05660299_01727</name>
</gene>
<sequence>MDMITFDAPLNPKQVAKEFFYGKLSYYSVLSMAKSGEMPFHCIRGKYLIWPKELQEWLDTQGKKDAS</sequence>
<protein>
    <submittedName>
        <fullName evidence="1">Uncharacterized protein</fullName>
    </submittedName>
</protein>
<evidence type="ECO:0000313" key="2">
    <source>
        <dbReference type="Proteomes" id="UP000199309"/>
    </source>
</evidence>
<organism evidence="1 2">
    <name type="scientific">Megasphaera paucivorans</name>
    <dbReference type="NCBI Taxonomy" id="349095"/>
    <lineage>
        <taxon>Bacteria</taxon>
        <taxon>Bacillati</taxon>
        <taxon>Bacillota</taxon>
        <taxon>Negativicutes</taxon>
        <taxon>Veillonellales</taxon>
        <taxon>Veillonellaceae</taxon>
        <taxon>Megasphaera</taxon>
    </lineage>
</organism>
<name>A0A1G9X100_9FIRM</name>
<accession>A0A1G9X100</accession>
<proteinExistence type="predicted"/>
<dbReference type="Proteomes" id="UP000199309">
    <property type="component" value="Unassembled WGS sequence"/>
</dbReference>
<dbReference type="RefSeq" id="WP_091650643.1">
    <property type="nucleotide sequence ID" value="NZ_FNHQ01000016.1"/>
</dbReference>
<dbReference type="STRING" id="349095.SAMN05660299_01727"/>
<dbReference type="OrthoDB" id="9984485at2"/>
<keyword evidence="2" id="KW-1185">Reference proteome</keyword>
<dbReference type="EMBL" id="FNHQ01000016">
    <property type="protein sequence ID" value="SDM90073.1"/>
    <property type="molecule type" value="Genomic_DNA"/>
</dbReference>